<sequence>MKGLLQTIQSLSEEQAKEALLHLMQMGFEKDVVHSALEEALQGVHKKPRNPHSATSVHLVSGQMATISLRYAFPEELVIGIEDNLSIGPLESLTESSGRIVRKTWLSERLVEENHYWTYEEKWQEIVDTIRQIPAHLPVYVWAAEHAGEQLGMRLLLTLLEQHSNDIYIIPSTQVYREFFDSENRHTLDIHTAEMSREQLQQIANRPGYMPLTPEEKRHLIEKWRAQSNTSCMVRVYEDGNIQEFDEDMLDDMILRVVEEQSMNGEFVKAPRIVGEVYGRYANQLGDAFVEYRLLQLLTSGKLEMQGTPKEMRLYSVRKK</sequence>
<evidence type="ECO:0000259" key="2">
    <source>
        <dbReference type="Pfam" id="PF12395"/>
    </source>
</evidence>
<dbReference type="Proteomes" id="UP001595733">
    <property type="component" value="Unassembled WGS sequence"/>
</dbReference>
<gene>
    <name evidence="3" type="ORF">ACFO0S_08170</name>
</gene>
<dbReference type="EMBL" id="JBHSEF010000021">
    <property type="protein sequence ID" value="MFC4355020.1"/>
    <property type="molecule type" value="Genomic_DNA"/>
</dbReference>
<protein>
    <submittedName>
        <fullName evidence="3">DUF3658 domain-containing protein</fullName>
    </submittedName>
</protein>
<name>A0ABV8UVN9_9BACL</name>
<dbReference type="RefSeq" id="WP_378141329.1">
    <property type="nucleotide sequence ID" value="NZ_JBHSEF010000021.1"/>
</dbReference>
<feature type="domain" description="DUF3658" evidence="2">
    <location>
        <begin position="211"/>
        <end position="315"/>
    </location>
</feature>
<accession>A0ABV8UVN9</accession>
<dbReference type="InterPro" id="IPR014973">
    <property type="entry name" value="DUF1835"/>
</dbReference>
<comment type="caution">
    <text evidence="3">The sequence shown here is derived from an EMBL/GenBank/DDBJ whole genome shotgun (WGS) entry which is preliminary data.</text>
</comment>
<keyword evidence="4" id="KW-1185">Reference proteome</keyword>
<organism evidence="3 4">
    <name type="scientific">Chryseomicrobium palamuruense</name>
    <dbReference type="NCBI Taxonomy" id="682973"/>
    <lineage>
        <taxon>Bacteria</taxon>
        <taxon>Bacillati</taxon>
        <taxon>Bacillota</taxon>
        <taxon>Bacilli</taxon>
        <taxon>Bacillales</taxon>
        <taxon>Caryophanaceae</taxon>
        <taxon>Chryseomicrobium</taxon>
    </lineage>
</organism>
<dbReference type="Pfam" id="PF08874">
    <property type="entry name" value="DUF1835"/>
    <property type="match status" value="1"/>
</dbReference>
<dbReference type="InterPro" id="IPR022123">
    <property type="entry name" value="DUF3658"/>
</dbReference>
<dbReference type="Pfam" id="PF12395">
    <property type="entry name" value="DUF3658"/>
    <property type="match status" value="1"/>
</dbReference>
<feature type="domain" description="DUF1835" evidence="1">
    <location>
        <begin position="57"/>
        <end position="170"/>
    </location>
</feature>
<proteinExistence type="predicted"/>
<evidence type="ECO:0000313" key="4">
    <source>
        <dbReference type="Proteomes" id="UP001595733"/>
    </source>
</evidence>
<reference evidence="4" key="1">
    <citation type="journal article" date="2019" name="Int. J. Syst. Evol. Microbiol.">
        <title>The Global Catalogue of Microorganisms (GCM) 10K type strain sequencing project: providing services to taxonomists for standard genome sequencing and annotation.</title>
        <authorList>
            <consortium name="The Broad Institute Genomics Platform"/>
            <consortium name="The Broad Institute Genome Sequencing Center for Infectious Disease"/>
            <person name="Wu L."/>
            <person name="Ma J."/>
        </authorList>
    </citation>
    <scope>NUCLEOTIDE SEQUENCE [LARGE SCALE GENOMIC DNA]</scope>
    <source>
        <strain evidence="4">CCUG 50353</strain>
    </source>
</reference>
<evidence type="ECO:0000313" key="3">
    <source>
        <dbReference type="EMBL" id="MFC4355020.1"/>
    </source>
</evidence>
<evidence type="ECO:0000259" key="1">
    <source>
        <dbReference type="Pfam" id="PF08874"/>
    </source>
</evidence>